<keyword evidence="1" id="KW-0732">Signal</keyword>
<gene>
    <name evidence="2" type="ORF">QO014_004882</name>
</gene>
<evidence type="ECO:0000256" key="1">
    <source>
        <dbReference type="SAM" id="SignalP"/>
    </source>
</evidence>
<accession>A0ABU0HDR2</accession>
<name>A0ABU0HDR2_9HYPH</name>
<keyword evidence="3" id="KW-1185">Reference proteome</keyword>
<feature type="chain" id="PRO_5046509992" evidence="1">
    <location>
        <begin position="29"/>
        <end position="176"/>
    </location>
</feature>
<reference evidence="2 3" key="1">
    <citation type="submission" date="2023-07" db="EMBL/GenBank/DDBJ databases">
        <title>Genomic Encyclopedia of Type Strains, Phase IV (KMG-IV): sequencing the most valuable type-strain genomes for metagenomic binning, comparative biology and taxonomic classification.</title>
        <authorList>
            <person name="Goeker M."/>
        </authorList>
    </citation>
    <scope>NUCLEOTIDE SEQUENCE [LARGE SCALE GENOMIC DNA]</scope>
    <source>
        <strain evidence="2 3">B6-8</strain>
    </source>
</reference>
<protein>
    <submittedName>
        <fullName evidence="2">Uncharacterized protein</fullName>
    </submittedName>
</protein>
<feature type="signal peptide" evidence="1">
    <location>
        <begin position="1"/>
        <end position="28"/>
    </location>
</feature>
<evidence type="ECO:0000313" key="2">
    <source>
        <dbReference type="EMBL" id="MDQ0440467.1"/>
    </source>
</evidence>
<proteinExistence type="predicted"/>
<sequence length="176" mass="18622">MTRPNRASLAIAAGLLVPVLAATTIVHADEAGFLNRFEGNWSGSGQVRRNAGSSPWNVKCSVTGNPSGSGMAMGGHCRGAIIVSRAIGANLVYDPGTRSYSGTYIGSKLGPAALNGRRNGDRVDLTITWPKPVNGDTKARMSITNDGRGRLRIQVLDEIRPGGPTRTMSDLTFRRS</sequence>
<dbReference type="EMBL" id="JAUSVO010000008">
    <property type="protein sequence ID" value="MDQ0440467.1"/>
    <property type="molecule type" value="Genomic_DNA"/>
</dbReference>
<dbReference type="RefSeq" id="WP_266351346.1">
    <property type="nucleotide sequence ID" value="NZ_JAPKNG010000008.1"/>
</dbReference>
<comment type="caution">
    <text evidence="2">The sequence shown here is derived from an EMBL/GenBank/DDBJ whole genome shotgun (WGS) entry which is preliminary data.</text>
</comment>
<organism evidence="2 3">
    <name type="scientific">Kaistia dalseonensis</name>
    <dbReference type="NCBI Taxonomy" id="410840"/>
    <lineage>
        <taxon>Bacteria</taxon>
        <taxon>Pseudomonadati</taxon>
        <taxon>Pseudomonadota</taxon>
        <taxon>Alphaproteobacteria</taxon>
        <taxon>Hyphomicrobiales</taxon>
        <taxon>Kaistiaceae</taxon>
        <taxon>Kaistia</taxon>
    </lineage>
</organism>
<evidence type="ECO:0000313" key="3">
    <source>
        <dbReference type="Proteomes" id="UP001241603"/>
    </source>
</evidence>
<dbReference type="Proteomes" id="UP001241603">
    <property type="component" value="Unassembled WGS sequence"/>
</dbReference>